<dbReference type="AlphaFoldDB" id="A0A1G1ZAE8"/>
<accession>A0A1G1ZAE8</accession>
<comment type="caution">
    <text evidence="1">The sequence shown here is derived from an EMBL/GenBank/DDBJ whole genome shotgun (WGS) entry which is preliminary data.</text>
</comment>
<dbReference type="SUPFAM" id="SSF52309">
    <property type="entry name" value="N-(deoxy)ribosyltransferase-like"/>
    <property type="match status" value="1"/>
</dbReference>
<reference evidence="1 2" key="1">
    <citation type="journal article" date="2016" name="Nat. Commun.">
        <title>Thousands of microbial genomes shed light on interconnected biogeochemical processes in an aquifer system.</title>
        <authorList>
            <person name="Anantharaman K."/>
            <person name="Brown C.T."/>
            <person name="Hug L.A."/>
            <person name="Sharon I."/>
            <person name="Castelle C.J."/>
            <person name="Probst A.J."/>
            <person name="Thomas B.C."/>
            <person name="Singh A."/>
            <person name="Wilkins M.J."/>
            <person name="Karaoz U."/>
            <person name="Brodie E.L."/>
            <person name="Williams K.H."/>
            <person name="Hubbard S.S."/>
            <person name="Banfield J.F."/>
        </authorList>
    </citation>
    <scope>NUCLEOTIDE SEQUENCE [LARGE SCALE GENOMIC DNA]</scope>
</reference>
<name>A0A1G1ZAE8_9BACT</name>
<proteinExistence type="predicted"/>
<sequence length="147" mass="16865">MHKDALETLAREALQEIDKMAGHIIQFCGPISTGGFGNVTDNIECISSFINECQSRNIPVFNQLAYENRMDTILGENDEYDYALLEFFYKPILESKRISGLVFLPLWQTSTGSKWEHDFAKSVGIPVFYIENMLLGEVMKFYNKINH</sequence>
<gene>
    <name evidence="1" type="ORF">A3I33_00655</name>
</gene>
<evidence type="ECO:0000313" key="1">
    <source>
        <dbReference type="EMBL" id="OGY61618.1"/>
    </source>
</evidence>
<dbReference type="EMBL" id="MHJA01000004">
    <property type="protein sequence ID" value="OGY61618.1"/>
    <property type="molecule type" value="Genomic_DNA"/>
</dbReference>
<protein>
    <submittedName>
        <fullName evidence="1">Uncharacterized protein</fullName>
    </submittedName>
</protein>
<dbReference type="Proteomes" id="UP000176544">
    <property type="component" value="Unassembled WGS sequence"/>
</dbReference>
<evidence type="ECO:0000313" key="2">
    <source>
        <dbReference type="Proteomes" id="UP000176544"/>
    </source>
</evidence>
<organism evidence="1 2">
    <name type="scientific">Candidatus Colwellbacteria bacterium RIFCSPLOWO2_02_FULL_45_11</name>
    <dbReference type="NCBI Taxonomy" id="1797692"/>
    <lineage>
        <taxon>Bacteria</taxon>
        <taxon>Candidatus Colwelliibacteriota</taxon>
    </lineage>
</organism>
<dbReference type="Gene3D" id="3.40.50.10400">
    <property type="entry name" value="Hypothetical protein PA1492"/>
    <property type="match status" value="1"/>
</dbReference>